<reference evidence="2" key="1">
    <citation type="journal article" date="2014" name="Int. J. Syst. Evol. Microbiol.">
        <title>Complete genome sequence of Corynebacterium casei LMG S-19264T (=DSM 44701T), isolated from a smear-ripened cheese.</title>
        <authorList>
            <consortium name="US DOE Joint Genome Institute (JGI-PGF)"/>
            <person name="Walter F."/>
            <person name="Albersmeier A."/>
            <person name="Kalinowski J."/>
            <person name="Ruckert C."/>
        </authorList>
    </citation>
    <scope>NUCLEOTIDE SEQUENCE</scope>
    <source>
        <strain evidence="2">JCM 12580</strain>
    </source>
</reference>
<evidence type="ECO:0000256" key="1">
    <source>
        <dbReference type="SAM" id="SignalP"/>
    </source>
</evidence>
<sequence length="183" mass="21532">MYKKTFKLSITTFSVFMLLIIIGCTPSVENDNQNNQDEKDENIATIENVLENTFSGPDKDFQDVMKLRKDKASRSEDEEFLTSFSQYLEDAFKPYFTDEYYEEFIATYGTTFLDIAYSNNYEMNVKNVEYEKTESNDSIYDFTFKLQYKKEASDQWNENTVKGQANLDDNNKIVNMLIQDTEF</sequence>
<reference evidence="2" key="2">
    <citation type="submission" date="2020-09" db="EMBL/GenBank/DDBJ databases">
        <authorList>
            <person name="Sun Q."/>
            <person name="Ohkuma M."/>
        </authorList>
    </citation>
    <scope>NUCLEOTIDE SEQUENCE</scope>
    <source>
        <strain evidence="2">JCM 12580</strain>
    </source>
</reference>
<feature type="signal peptide" evidence="1">
    <location>
        <begin position="1"/>
        <end position="29"/>
    </location>
</feature>
<dbReference type="PROSITE" id="PS51257">
    <property type="entry name" value="PROKAR_LIPOPROTEIN"/>
    <property type="match status" value="1"/>
</dbReference>
<proteinExistence type="predicted"/>
<keyword evidence="1" id="KW-0732">Signal</keyword>
<name>A0A917PKS1_9BACI</name>
<organism evidence="2 3">
    <name type="scientific">Lentibacillus kapialis</name>
    <dbReference type="NCBI Taxonomy" id="340214"/>
    <lineage>
        <taxon>Bacteria</taxon>
        <taxon>Bacillati</taxon>
        <taxon>Bacillota</taxon>
        <taxon>Bacilli</taxon>
        <taxon>Bacillales</taxon>
        <taxon>Bacillaceae</taxon>
        <taxon>Lentibacillus</taxon>
    </lineage>
</organism>
<evidence type="ECO:0000313" key="3">
    <source>
        <dbReference type="Proteomes" id="UP000658382"/>
    </source>
</evidence>
<evidence type="ECO:0008006" key="4">
    <source>
        <dbReference type="Google" id="ProtNLM"/>
    </source>
</evidence>
<dbReference type="EMBL" id="BMNQ01000001">
    <property type="protein sequence ID" value="GGJ83126.1"/>
    <property type="molecule type" value="Genomic_DNA"/>
</dbReference>
<dbReference type="Proteomes" id="UP000658382">
    <property type="component" value="Unassembled WGS sequence"/>
</dbReference>
<comment type="caution">
    <text evidence="2">The sequence shown here is derived from an EMBL/GenBank/DDBJ whole genome shotgun (WGS) entry which is preliminary data.</text>
</comment>
<protein>
    <recommendedName>
        <fullName evidence="4">DUF3993 domain-containing protein</fullName>
    </recommendedName>
</protein>
<dbReference type="AlphaFoldDB" id="A0A917PKS1"/>
<gene>
    <name evidence="2" type="ORF">GCM10007063_02070</name>
</gene>
<evidence type="ECO:0000313" key="2">
    <source>
        <dbReference type="EMBL" id="GGJ83126.1"/>
    </source>
</evidence>
<dbReference type="RefSeq" id="WP_188631185.1">
    <property type="nucleotide sequence ID" value="NZ_BMNQ01000001.1"/>
</dbReference>
<feature type="chain" id="PRO_5036789971" description="DUF3993 domain-containing protein" evidence="1">
    <location>
        <begin position="30"/>
        <end position="183"/>
    </location>
</feature>
<keyword evidence="3" id="KW-1185">Reference proteome</keyword>
<accession>A0A917PKS1</accession>